<comment type="caution">
    <text evidence="2">The sequence shown here is derived from an EMBL/GenBank/DDBJ whole genome shotgun (WGS) entry which is preliminary data.</text>
</comment>
<dbReference type="EMBL" id="FCOX02000096">
    <property type="protein sequence ID" value="SAL05966.1"/>
    <property type="molecule type" value="Genomic_DNA"/>
</dbReference>
<dbReference type="InterPro" id="IPR037523">
    <property type="entry name" value="VOC_core"/>
</dbReference>
<dbReference type="PROSITE" id="PS51819">
    <property type="entry name" value="VOC"/>
    <property type="match status" value="1"/>
</dbReference>
<dbReference type="RefSeq" id="WP_062611910.1">
    <property type="nucleotide sequence ID" value="NZ_FCOX02000096.1"/>
</dbReference>
<proteinExistence type="predicted"/>
<evidence type="ECO:0000259" key="1">
    <source>
        <dbReference type="PROSITE" id="PS51819"/>
    </source>
</evidence>
<dbReference type="InterPro" id="IPR050383">
    <property type="entry name" value="GlyoxalaseI/FosfomycinResist"/>
</dbReference>
<dbReference type="AlphaFoldDB" id="A0A158EHT1"/>
<dbReference type="InterPro" id="IPR029068">
    <property type="entry name" value="Glyas_Bleomycin-R_OHBP_Dase"/>
</dbReference>
<dbReference type="GO" id="GO:0051213">
    <property type="term" value="F:dioxygenase activity"/>
    <property type="evidence" value="ECO:0007669"/>
    <property type="project" value="UniProtKB-KW"/>
</dbReference>
<dbReference type="PANTHER" id="PTHR21366:SF14">
    <property type="entry name" value="GLYOXALASE DOMAIN-CONTAINING PROTEIN 5"/>
    <property type="match status" value="1"/>
</dbReference>
<dbReference type="OrthoDB" id="5430221at2"/>
<sequence>MADLTTEKAAASRAEMIPGHRRVLQEVGPAAGRISGINHLVLFTHDMNQGVRFYRDILGMKVVRTVRFTSTGEGLRTAAHHSSGSAVKPADTSPVAVNISLRQVFFEMGNGELFSLYEAPGVSERPPAPVSSVLWPASVKERWSKPVEPQKLDHLSFDVRSHADVVWFREHLQANGVDVSEVSERRGANNAHRFISSIYFADPSGNPLEISSFDPSDTAWQSYDFSDWLMDENPVSALLEGAPEEAQPHVPNWVHASKR</sequence>
<keyword evidence="3" id="KW-1185">Reference proteome</keyword>
<gene>
    <name evidence="2" type="ORF">AWB78_07802</name>
</gene>
<reference evidence="2" key="1">
    <citation type="submission" date="2016-01" db="EMBL/GenBank/DDBJ databases">
        <authorList>
            <person name="Peeters C."/>
        </authorList>
    </citation>
    <scope>NUCLEOTIDE SEQUENCE</scope>
    <source>
        <strain evidence="2">LMG 29321</strain>
    </source>
</reference>
<name>A0A158EHT1_9BURK</name>
<dbReference type="Proteomes" id="UP000071859">
    <property type="component" value="Unassembled WGS sequence"/>
</dbReference>
<accession>A0A158EHT1</accession>
<evidence type="ECO:0000313" key="3">
    <source>
        <dbReference type="Proteomes" id="UP000071859"/>
    </source>
</evidence>
<dbReference type="Pfam" id="PF00903">
    <property type="entry name" value="Glyoxalase"/>
    <property type="match status" value="1"/>
</dbReference>
<dbReference type="Gene3D" id="3.10.180.10">
    <property type="entry name" value="2,3-Dihydroxybiphenyl 1,2-Dioxygenase, domain 1"/>
    <property type="match status" value="1"/>
</dbReference>
<feature type="domain" description="VOC" evidence="1">
    <location>
        <begin position="36"/>
        <end position="213"/>
    </location>
</feature>
<dbReference type="InterPro" id="IPR004360">
    <property type="entry name" value="Glyas_Fos-R_dOase_dom"/>
</dbReference>
<protein>
    <submittedName>
        <fullName evidence="2">Glyoxalase/bleomycin resistance protein/dioxygenase</fullName>
    </submittedName>
</protein>
<dbReference type="PANTHER" id="PTHR21366">
    <property type="entry name" value="GLYOXALASE FAMILY PROTEIN"/>
    <property type="match status" value="1"/>
</dbReference>
<evidence type="ECO:0000313" key="2">
    <source>
        <dbReference type="EMBL" id="SAL05966.1"/>
    </source>
</evidence>
<dbReference type="SUPFAM" id="SSF54593">
    <property type="entry name" value="Glyoxalase/Bleomycin resistance protein/Dihydroxybiphenyl dioxygenase"/>
    <property type="match status" value="1"/>
</dbReference>
<organism evidence="2 3">
    <name type="scientific">Caballeronia calidae</name>
    <dbReference type="NCBI Taxonomy" id="1777139"/>
    <lineage>
        <taxon>Bacteria</taxon>
        <taxon>Pseudomonadati</taxon>
        <taxon>Pseudomonadota</taxon>
        <taxon>Betaproteobacteria</taxon>
        <taxon>Burkholderiales</taxon>
        <taxon>Burkholderiaceae</taxon>
        <taxon>Caballeronia</taxon>
    </lineage>
</organism>